<evidence type="ECO:0000256" key="3">
    <source>
        <dbReference type="ARBA" id="ARBA00009014"/>
    </source>
</evidence>
<evidence type="ECO:0000256" key="10">
    <source>
        <dbReference type="ARBA" id="ARBA00048721"/>
    </source>
</evidence>
<evidence type="ECO:0000313" key="13">
    <source>
        <dbReference type="EMBL" id="PWB09740.1"/>
    </source>
</evidence>
<evidence type="ECO:0000256" key="7">
    <source>
        <dbReference type="ARBA" id="ARBA00022741"/>
    </source>
</evidence>
<dbReference type="UniPathway" id="UPA00253">
    <property type="reaction ID" value="UER00332"/>
</dbReference>
<keyword evidence="6 11" id="KW-0548">Nucleotidyltransferase</keyword>
<dbReference type="RefSeq" id="WP_107034792.1">
    <property type="nucleotide sequence ID" value="NZ_CP098825.1"/>
</dbReference>
<dbReference type="Pfam" id="PF01467">
    <property type="entry name" value="CTP_transf_like"/>
    <property type="match status" value="1"/>
</dbReference>
<evidence type="ECO:0000256" key="9">
    <source>
        <dbReference type="ARBA" id="ARBA00023027"/>
    </source>
</evidence>
<evidence type="ECO:0000256" key="1">
    <source>
        <dbReference type="ARBA" id="ARBA00002324"/>
    </source>
</evidence>
<evidence type="ECO:0000313" key="14">
    <source>
        <dbReference type="Proteomes" id="UP000244925"/>
    </source>
</evidence>
<comment type="similarity">
    <text evidence="3 11">Belongs to the NadD family.</text>
</comment>
<accession>A0A2V1J3W2</accession>
<evidence type="ECO:0000259" key="12">
    <source>
        <dbReference type="Pfam" id="PF01467"/>
    </source>
</evidence>
<dbReference type="Gene3D" id="3.40.50.620">
    <property type="entry name" value="HUPs"/>
    <property type="match status" value="1"/>
</dbReference>
<evidence type="ECO:0000256" key="5">
    <source>
        <dbReference type="ARBA" id="ARBA00022679"/>
    </source>
</evidence>
<reference evidence="14" key="1">
    <citation type="submission" date="2018-02" db="EMBL/GenBank/DDBJ databases">
        <authorList>
            <person name="Clavel T."/>
            <person name="Strowig T."/>
        </authorList>
    </citation>
    <scope>NUCLEOTIDE SEQUENCE [LARGE SCALE GENOMIC DNA]</scope>
    <source>
        <strain evidence="14">DSM 100764</strain>
    </source>
</reference>
<keyword evidence="4 11" id="KW-0662">Pyridine nucleotide biosynthesis</keyword>
<dbReference type="SUPFAM" id="SSF52374">
    <property type="entry name" value="Nucleotidylyl transferase"/>
    <property type="match status" value="1"/>
</dbReference>
<evidence type="ECO:0000256" key="11">
    <source>
        <dbReference type="HAMAP-Rule" id="MF_00244"/>
    </source>
</evidence>
<dbReference type="GO" id="GO:0004515">
    <property type="term" value="F:nicotinate-nucleotide adenylyltransferase activity"/>
    <property type="evidence" value="ECO:0007669"/>
    <property type="project" value="UniProtKB-UniRule"/>
</dbReference>
<proteinExistence type="inferred from homology"/>
<dbReference type="AlphaFoldDB" id="A0A2V1J3W2"/>
<dbReference type="GO" id="GO:0005524">
    <property type="term" value="F:ATP binding"/>
    <property type="evidence" value="ECO:0007669"/>
    <property type="project" value="UniProtKB-KW"/>
</dbReference>
<keyword evidence="9 11" id="KW-0520">NAD</keyword>
<dbReference type="NCBIfam" id="TIGR00482">
    <property type="entry name" value="nicotinate (nicotinamide) nucleotide adenylyltransferase"/>
    <property type="match status" value="1"/>
</dbReference>
<keyword evidence="5 11" id="KW-0808">Transferase</keyword>
<keyword evidence="8 11" id="KW-0067">ATP-binding</keyword>
<dbReference type="GO" id="GO:0009435">
    <property type="term" value="P:NAD+ biosynthetic process"/>
    <property type="evidence" value="ECO:0007669"/>
    <property type="project" value="UniProtKB-UniRule"/>
</dbReference>
<gene>
    <name evidence="11" type="primary">nadD</name>
    <name evidence="13" type="ORF">C5O25_00610</name>
</gene>
<dbReference type="InterPro" id="IPR005248">
    <property type="entry name" value="NadD/NMNAT"/>
</dbReference>
<dbReference type="EC" id="2.7.7.18" evidence="11"/>
<dbReference type="Proteomes" id="UP000244925">
    <property type="component" value="Unassembled WGS sequence"/>
</dbReference>
<keyword evidence="7 11" id="KW-0547">Nucleotide-binding</keyword>
<comment type="caution">
    <text evidence="13">The sequence shown here is derived from an EMBL/GenBank/DDBJ whole genome shotgun (WGS) entry which is preliminary data.</text>
</comment>
<dbReference type="InterPro" id="IPR004821">
    <property type="entry name" value="Cyt_trans-like"/>
</dbReference>
<dbReference type="EMBL" id="PUBV01000001">
    <property type="protein sequence ID" value="PWB09740.1"/>
    <property type="molecule type" value="Genomic_DNA"/>
</dbReference>
<feature type="domain" description="Cytidyltransferase-like" evidence="12">
    <location>
        <begin position="5"/>
        <end position="164"/>
    </location>
</feature>
<dbReference type="InterPro" id="IPR014729">
    <property type="entry name" value="Rossmann-like_a/b/a_fold"/>
</dbReference>
<protein>
    <recommendedName>
        <fullName evidence="11">Probable nicotinate-nucleotide adenylyltransferase</fullName>
        <ecNumber evidence="11">2.7.7.18</ecNumber>
    </recommendedName>
    <alternativeName>
        <fullName evidence="11">Deamido-NAD(+) diphosphorylase</fullName>
    </alternativeName>
    <alternativeName>
        <fullName evidence="11">Deamido-NAD(+) pyrophosphorylase</fullName>
    </alternativeName>
    <alternativeName>
        <fullName evidence="11">Nicotinate mononucleotide adenylyltransferase</fullName>
        <shortName evidence="11">NaMN adenylyltransferase</shortName>
    </alternativeName>
</protein>
<evidence type="ECO:0000256" key="8">
    <source>
        <dbReference type="ARBA" id="ARBA00022840"/>
    </source>
</evidence>
<comment type="pathway">
    <text evidence="2 11">Cofactor biosynthesis; NAD(+) biosynthesis; deamido-NAD(+) from nicotinate D-ribonucleotide: step 1/1.</text>
</comment>
<dbReference type="PANTHER" id="PTHR39321:SF3">
    <property type="entry name" value="PHOSPHOPANTETHEINE ADENYLYLTRANSFERASE"/>
    <property type="match status" value="1"/>
</dbReference>
<evidence type="ECO:0000256" key="4">
    <source>
        <dbReference type="ARBA" id="ARBA00022642"/>
    </source>
</evidence>
<dbReference type="NCBIfam" id="TIGR00125">
    <property type="entry name" value="cyt_tran_rel"/>
    <property type="match status" value="1"/>
</dbReference>
<name>A0A2V1J3W2_9BACT</name>
<dbReference type="HAMAP" id="MF_00244">
    <property type="entry name" value="NaMN_adenylyltr"/>
    <property type="match status" value="1"/>
</dbReference>
<evidence type="ECO:0000256" key="2">
    <source>
        <dbReference type="ARBA" id="ARBA00005019"/>
    </source>
</evidence>
<evidence type="ECO:0000256" key="6">
    <source>
        <dbReference type="ARBA" id="ARBA00022695"/>
    </source>
</evidence>
<comment type="catalytic activity">
    <reaction evidence="10 11">
        <text>nicotinate beta-D-ribonucleotide + ATP + H(+) = deamido-NAD(+) + diphosphate</text>
        <dbReference type="Rhea" id="RHEA:22860"/>
        <dbReference type="ChEBI" id="CHEBI:15378"/>
        <dbReference type="ChEBI" id="CHEBI:30616"/>
        <dbReference type="ChEBI" id="CHEBI:33019"/>
        <dbReference type="ChEBI" id="CHEBI:57502"/>
        <dbReference type="ChEBI" id="CHEBI:58437"/>
        <dbReference type="EC" id="2.7.7.18"/>
    </reaction>
</comment>
<dbReference type="PANTHER" id="PTHR39321">
    <property type="entry name" value="NICOTINATE-NUCLEOTIDE ADENYLYLTRANSFERASE-RELATED"/>
    <property type="match status" value="1"/>
</dbReference>
<sequence length="191" mass="21613">MKIGLLGGSFNPVHVGHMMVANYMAQFAGLDEVWMMLSPQNPLKDSATLIDDRHRLKMLEIAVGADRQSRIKACDVELSLPRPSYTIDTLRYLNRRHPSVSFSIITGSDNWLGFGRWRESESILSDYGVIVYPRPGFPIETPSHPNCRIINAPITEISSTFLRQALSGGADMTYFLPPGVYEYIRHNHLYE</sequence>
<keyword evidence="14" id="KW-1185">Reference proteome</keyword>
<dbReference type="GeneID" id="93424261"/>
<comment type="function">
    <text evidence="1 11">Catalyzes the reversible adenylation of nicotinate mononucleotide (NaMN) to nicotinic acid adenine dinucleotide (NaAD).</text>
</comment>
<dbReference type="CDD" id="cd02165">
    <property type="entry name" value="NMNAT"/>
    <property type="match status" value="1"/>
</dbReference>
<organism evidence="13 14">
    <name type="scientific">Paramuribaculum intestinale</name>
    <dbReference type="NCBI Taxonomy" id="2094151"/>
    <lineage>
        <taxon>Bacteria</taxon>
        <taxon>Pseudomonadati</taxon>
        <taxon>Bacteroidota</taxon>
        <taxon>Bacteroidia</taxon>
        <taxon>Bacteroidales</taxon>
        <taxon>Muribaculaceae</taxon>
        <taxon>Paramuribaculum</taxon>
    </lineage>
</organism>